<accession>M0D3V2</accession>
<dbReference type="Proteomes" id="UP000011572">
    <property type="component" value="Unassembled WGS sequence"/>
</dbReference>
<evidence type="ECO:0000313" key="2">
    <source>
        <dbReference type="Proteomes" id="UP000011572"/>
    </source>
</evidence>
<dbReference type="PATRIC" id="fig|1227486.3.peg.2585"/>
<proteinExistence type="predicted"/>
<organism evidence="1 2">
    <name type="scientific">Halorubrum distributum JCM 10247</name>
    <dbReference type="NCBI Taxonomy" id="1227486"/>
    <lineage>
        <taxon>Archaea</taxon>
        <taxon>Methanobacteriati</taxon>
        <taxon>Methanobacteriota</taxon>
        <taxon>Stenosarchaea group</taxon>
        <taxon>Halobacteria</taxon>
        <taxon>Halobacteriales</taxon>
        <taxon>Haloferacaceae</taxon>
        <taxon>Halorubrum</taxon>
        <taxon>Halorubrum distributum group</taxon>
    </lineage>
</organism>
<sequence>MASKPPVHGSSARTKEFTVDLVAEGIQTGTGPYSASVVVSVDANSTLRIEIEAANELNWELDARIANGSLEIGRAFNDGDGVPDDVIPNWVKRVGGVVVDRMAEGRV</sequence>
<dbReference type="AlphaFoldDB" id="M0D3V2"/>
<gene>
    <name evidence="1" type="ORF">C473_13369</name>
</gene>
<comment type="caution">
    <text evidence="1">The sequence shown here is derived from an EMBL/GenBank/DDBJ whole genome shotgun (WGS) entry which is preliminary data.</text>
</comment>
<name>M0D3V2_9EURY</name>
<dbReference type="EMBL" id="AOIW01000066">
    <property type="protein sequence ID" value="ELZ30110.1"/>
    <property type="molecule type" value="Genomic_DNA"/>
</dbReference>
<protein>
    <submittedName>
        <fullName evidence="1">Uncharacterized protein</fullName>
    </submittedName>
</protein>
<dbReference type="RefSeq" id="WP_007345876.1">
    <property type="nucleotide sequence ID" value="NZ_AOIW01000066.1"/>
</dbReference>
<evidence type="ECO:0000313" key="1">
    <source>
        <dbReference type="EMBL" id="ELZ30110.1"/>
    </source>
</evidence>
<reference evidence="1 2" key="1">
    <citation type="journal article" date="2014" name="PLoS Genet.">
        <title>Phylogenetically driven sequencing of extremely halophilic archaea reveals strategies for static and dynamic osmo-response.</title>
        <authorList>
            <person name="Becker E.A."/>
            <person name="Seitzer P.M."/>
            <person name="Tritt A."/>
            <person name="Larsen D."/>
            <person name="Krusor M."/>
            <person name="Yao A.I."/>
            <person name="Wu D."/>
            <person name="Madern D."/>
            <person name="Eisen J.A."/>
            <person name="Darling A.E."/>
            <person name="Facciotti M.T."/>
        </authorList>
    </citation>
    <scope>NUCLEOTIDE SEQUENCE [LARGE SCALE GENOMIC DNA]</scope>
    <source>
        <strain evidence="1 2">JCM 10247</strain>
    </source>
</reference>